<evidence type="ECO:0008006" key="5">
    <source>
        <dbReference type="Google" id="ProtNLM"/>
    </source>
</evidence>
<organism evidence="3 4">
    <name type="scientific">Capsaspora owczarzaki (strain ATCC 30864)</name>
    <dbReference type="NCBI Taxonomy" id="595528"/>
    <lineage>
        <taxon>Eukaryota</taxon>
        <taxon>Filasterea</taxon>
        <taxon>Capsaspora</taxon>
    </lineage>
</organism>
<dbReference type="PANTHER" id="PTHR46656">
    <property type="entry name" value="PUTATIVE-RELATED"/>
    <property type="match status" value="1"/>
</dbReference>
<dbReference type="RefSeq" id="XP_004347952.2">
    <property type="nucleotide sequence ID" value="XM_004347902.2"/>
</dbReference>
<keyword evidence="4" id="KW-1185">Reference proteome</keyword>
<evidence type="ECO:0000256" key="1">
    <source>
        <dbReference type="SAM" id="MobiDB-lite"/>
    </source>
</evidence>
<dbReference type="Gene3D" id="3.40.50.2000">
    <property type="entry name" value="Glycogen Phosphorylase B"/>
    <property type="match status" value="1"/>
</dbReference>
<sequence>MTLRFGARLAPILLVLSILSGGCSWTCLAADQPNHHRHHHAADADARLPLRIEWEGPIETSSFVQRMNVEVVSRLIARGHRVSIHPREPVDGIRETSSDAFSERTARGSSQTGAWDAALSGRGASLYHSPYTTVAEMADHATTPGSQDHHHHHHHGAHHRRAPSEDALAEQDATLLPNGEDSNQGDSPLRGAFSARKCEALRQYYYAPLLRDGHDHGASTGSPSDADDAWTPVLHVTADATGLPDFFHPPLPLAANYSAATDLVNETPYWISVLQWDFGQLPKVWPSAFASSMDEIWVPSNAVAEAFERGGVSKDLVQVVRMAGTDLCALTALSTGVPCVQGAPPRTMPNFFAKLLADIRSPRVKADPEPAARMVHRTRTQLRQERQQASRFMSDQTVHPLAKVKPFPINNGKANAFRFLWLGDPRWVKSFDLVIDVFRHTFRNHDNVTLVIAGYGDAGLKHHHSDTNHIVEKMYESIRADRHTPEIRYLPRGVVPVTMLSSVFASVDAVLLPYRMDGSGWEVTAAMEHGLPIIVTAVGAARDLCSSTRCVQVPAPQDGSFREFGRKVCIDQTFLYATADSHRHATRDAADIHSDDSGHREETETETHRHFDLMGYPVVGVPDRAALQIAMKSMYEEWLQKQSDEQGSSSSSDSSSSDSELVLNALEFAYSELSWERIVDRIESRLYTVAEKEATLRRGLSLQEWHARMHQRILSRLGTAGKFALAIGEPDAASLYLRRAVAEALPLAKAELAVLNAKALRLASRAADAVAHLRDQFPLLSRLFAPSSTQSDASASSTAEQEAEPLSETTSADVALLVEYAASLRTSGDVDVAEKLLKRALALEKCPVEAFVELAKLYREQRNDFGKATKTISDGLLCAQRDLRLLELFGHISSELGYTKGVDAAAQMIRAVDDQHALVLENQRSKAQQASDEAATRQAWAEYERRIEEFRNTWKQSHIDRPEAVAMLQGVLRPALLKDYTVFIGEVGCGKTTAVLDAIRANSTGIVYHIVQSELIVDVPKRLAGSLAFAFNRFTFTAGYFKDRGVEMEQVTSAEEPFKSWAILELGLRDVAAQFKAKHGHVATLVIDAVDLIAKKGSALLHAIQKFAKAAADEQLLNVVLVTCDVSNLPELKASSAMTRARVVEVGDLTDQQAVTYLVRRDIHEDLAKRAVAEIAGGRLILLNNLADDLLFKTVDEIFEEFRVDTADSLLRLIGRSEMSNATSSVHQTLCDLTRGALGHSLVHEMLGVDLTKQLLATKINILAYHPNKTYTLHSRHVQRSVSTLLNCTRP</sequence>
<dbReference type="PANTHER" id="PTHR46656:SF3">
    <property type="entry name" value="PUTATIVE-RELATED"/>
    <property type="match status" value="1"/>
</dbReference>
<dbReference type="InParanoid" id="A0A0D2VR52"/>
<feature type="region of interest" description="Disordered" evidence="1">
    <location>
        <begin position="791"/>
        <end position="810"/>
    </location>
</feature>
<feature type="region of interest" description="Disordered" evidence="1">
    <location>
        <begin position="141"/>
        <end position="168"/>
    </location>
</feature>
<feature type="region of interest" description="Disordered" evidence="1">
    <location>
        <begin position="87"/>
        <end position="114"/>
    </location>
</feature>
<accession>A0A0D2VR52</accession>
<feature type="signal peptide" evidence="2">
    <location>
        <begin position="1"/>
        <end position="25"/>
    </location>
</feature>
<dbReference type="Pfam" id="PF13692">
    <property type="entry name" value="Glyco_trans_1_4"/>
    <property type="match status" value="1"/>
</dbReference>
<dbReference type="SUPFAM" id="SSF48452">
    <property type="entry name" value="TPR-like"/>
    <property type="match status" value="1"/>
</dbReference>
<feature type="compositionally biased region" description="Basic residues" evidence="1">
    <location>
        <begin position="149"/>
        <end position="161"/>
    </location>
</feature>
<dbReference type="Proteomes" id="UP000008743">
    <property type="component" value="Unassembled WGS sequence"/>
</dbReference>
<feature type="chain" id="PRO_5002254425" description="Glycosyl transferase family 1 domain-containing protein" evidence="2">
    <location>
        <begin position="26"/>
        <end position="1291"/>
    </location>
</feature>
<gene>
    <name evidence="3" type="ORF">CAOG_004127</name>
</gene>
<dbReference type="STRING" id="595528.A0A0D2VR52"/>
<keyword evidence="2" id="KW-0732">Signal</keyword>
<dbReference type="PhylomeDB" id="A0A0D2VR52"/>
<dbReference type="InterPro" id="IPR011990">
    <property type="entry name" value="TPR-like_helical_dom_sf"/>
</dbReference>
<dbReference type="SUPFAM" id="SSF53756">
    <property type="entry name" value="UDP-Glycosyltransferase/glycogen phosphorylase"/>
    <property type="match status" value="1"/>
</dbReference>
<evidence type="ECO:0000313" key="3">
    <source>
        <dbReference type="EMBL" id="KJE93322.1"/>
    </source>
</evidence>
<dbReference type="EMBL" id="KE346365">
    <property type="protein sequence ID" value="KJE93322.1"/>
    <property type="molecule type" value="Genomic_DNA"/>
</dbReference>
<feature type="compositionally biased region" description="Low complexity" evidence="1">
    <location>
        <begin position="791"/>
        <end position="800"/>
    </location>
</feature>
<dbReference type="PROSITE" id="PS51257">
    <property type="entry name" value="PROKAR_LIPOPROTEIN"/>
    <property type="match status" value="1"/>
</dbReference>
<evidence type="ECO:0000313" key="4">
    <source>
        <dbReference type="Proteomes" id="UP000008743"/>
    </source>
</evidence>
<dbReference type="InterPro" id="IPR027417">
    <property type="entry name" value="P-loop_NTPase"/>
</dbReference>
<reference evidence="4" key="1">
    <citation type="submission" date="2011-02" db="EMBL/GenBank/DDBJ databases">
        <title>The Genome Sequence of Capsaspora owczarzaki ATCC 30864.</title>
        <authorList>
            <person name="Russ C."/>
            <person name="Cuomo C."/>
            <person name="Burger G."/>
            <person name="Gray M.W."/>
            <person name="Holland P.W.H."/>
            <person name="King N."/>
            <person name="Lang F.B.F."/>
            <person name="Roger A.J."/>
            <person name="Ruiz-Trillo I."/>
            <person name="Young S.K."/>
            <person name="Zeng Q."/>
            <person name="Gargeya S."/>
            <person name="Alvarado L."/>
            <person name="Berlin A."/>
            <person name="Chapman S.B."/>
            <person name="Chen Z."/>
            <person name="Freedman E."/>
            <person name="Gellesch M."/>
            <person name="Goldberg J."/>
            <person name="Griggs A."/>
            <person name="Gujja S."/>
            <person name="Heilman E."/>
            <person name="Heiman D."/>
            <person name="Howarth C."/>
            <person name="Mehta T."/>
            <person name="Neiman D."/>
            <person name="Pearson M."/>
            <person name="Roberts A."/>
            <person name="Saif S."/>
            <person name="Shea T."/>
            <person name="Shenoy N."/>
            <person name="Sisk P."/>
            <person name="Stolte C."/>
            <person name="Sykes S."/>
            <person name="White J."/>
            <person name="Yandava C."/>
            <person name="Haas B."/>
            <person name="Nusbaum C."/>
            <person name="Birren B."/>
        </authorList>
    </citation>
    <scope>NUCLEOTIDE SEQUENCE</scope>
    <source>
        <strain evidence="4">ATCC 30864</strain>
    </source>
</reference>
<feature type="compositionally biased region" description="Basic and acidic residues" evidence="1">
    <location>
        <begin position="87"/>
        <end position="106"/>
    </location>
</feature>
<protein>
    <recommendedName>
        <fullName evidence="5">Glycosyl transferase family 1 domain-containing protein</fullName>
    </recommendedName>
</protein>
<name>A0A0D2VR52_CAPO3</name>
<evidence type="ECO:0000256" key="2">
    <source>
        <dbReference type="SAM" id="SignalP"/>
    </source>
</evidence>
<feature type="region of interest" description="Disordered" evidence="1">
    <location>
        <begin position="586"/>
        <end position="609"/>
    </location>
</feature>
<proteinExistence type="predicted"/>
<dbReference type="SUPFAM" id="SSF52540">
    <property type="entry name" value="P-loop containing nucleoside triphosphate hydrolases"/>
    <property type="match status" value="1"/>
</dbReference>